<keyword evidence="12" id="KW-0067">ATP-binding</keyword>
<gene>
    <name evidence="22" type="primary">pyk</name>
    <name evidence="22" type="ORF">H9872_08090</name>
</gene>
<dbReference type="InterPro" id="IPR018209">
    <property type="entry name" value="Pyrv_Knase_AS"/>
</dbReference>
<dbReference type="FunFam" id="3.20.20.60:FF:000025">
    <property type="entry name" value="Pyruvate kinase"/>
    <property type="match status" value="1"/>
</dbReference>
<dbReference type="InterPro" id="IPR008279">
    <property type="entry name" value="PEP-util_enz_mobile_dom"/>
</dbReference>
<dbReference type="GO" id="GO:0004743">
    <property type="term" value="F:pyruvate kinase activity"/>
    <property type="evidence" value="ECO:0007669"/>
    <property type="project" value="UniProtKB-UniRule"/>
</dbReference>
<organism evidence="22 23">
    <name type="scientific">Candidatus Cellulosilyticum pullistercoris</name>
    <dbReference type="NCBI Taxonomy" id="2838521"/>
    <lineage>
        <taxon>Bacteria</taxon>
        <taxon>Bacillati</taxon>
        <taxon>Bacillota</taxon>
        <taxon>Clostridia</taxon>
        <taxon>Lachnospirales</taxon>
        <taxon>Cellulosilyticaceae</taxon>
        <taxon>Cellulosilyticum</taxon>
    </lineage>
</organism>
<feature type="domain" description="Pyruvate kinase C-terminal" evidence="21">
    <location>
        <begin position="358"/>
        <end position="469"/>
    </location>
</feature>
<dbReference type="FunFam" id="2.40.33.10:FF:000001">
    <property type="entry name" value="Pyruvate kinase"/>
    <property type="match status" value="1"/>
</dbReference>
<keyword evidence="9" id="KW-0479">Metal-binding</keyword>
<dbReference type="GO" id="GO:0005524">
    <property type="term" value="F:ATP binding"/>
    <property type="evidence" value="ECO:0007669"/>
    <property type="project" value="UniProtKB-KW"/>
</dbReference>
<dbReference type="GO" id="GO:0016301">
    <property type="term" value="F:kinase activity"/>
    <property type="evidence" value="ECO:0007669"/>
    <property type="project" value="UniProtKB-KW"/>
</dbReference>
<keyword evidence="10" id="KW-0547">Nucleotide-binding</keyword>
<dbReference type="Gene3D" id="2.40.33.10">
    <property type="entry name" value="PK beta-barrel domain-like"/>
    <property type="match status" value="1"/>
</dbReference>
<comment type="caution">
    <text evidence="22">The sequence shown here is derived from an EMBL/GenBank/DDBJ whole genome shotgun (WGS) entry which is preliminary data.</text>
</comment>
<dbReference type="SUPFAM" id="SSF50800">
    <property type="entry name" value="PK beta-barrel domain-like"/>
    <property type="match status" value="1"/>
</dbReference>
<evidence type="ECO:0000256" key="8">
    <source>
        <dbReference type="ARBA" id="ARBA00022679"/>
    </source>
</evidence>
<evidence type="ECO:0000256" key="13">
    <source>
        <dbReference type="ARBA" id="ARBA00022842"/>
    </source>
</evidence>
<dbReference type="PROSITE" id="PS00110">
    <property type="entry name" value="PYRUVATE_KINASE"/>
    <property type="match status" value="1"/>
</dbReference>
<evidence type="ECO:0000256" key="6">
    <source>
        <dbReference type="ARBA" id="ARBA00012142"/>
    </source>
</evidence>
<comment type="catalytic activity">
    <reaction evidence="18">
        <text>pyruvate + ATP = phosphoenolpyruvate + ADP + H(+)</text>
        <dbReference type="Rhea" id="RHEA:18157"/>
        <dbReference type="ChEBI" id="CHEBI:15361"/>
        <dbReference type="ChEBI" id="CHEBI:15378"/>
        <dbReference type="ChEBI" id="CHEBI:30616"/>
        <dbReference type="ChEBI" id="CHEBI:58702"/>
        <dbReference type="ChEBI" id="CHEBI:456216"/>
        <dbReference type="EC" id="2.7.1.40"/>
    </reaction>
</comment>
<dbReference type="NCBIfam" id="TIGR01064">
    <property type="entry name" value="pyruv_kin"/>
    <property type="match status" value="1"/>
</dbReference>
<name>A0A9E2KDT9_9FIRM</name>
<dbReference type="Gene3D" id="3.50.30.10">
    <property type="entry name" value="Phosphohistidine domain"/>
    <property type="match status" value="1"/>
</dbReference>
<dbReference type="NCBIfam" id="NF004491">
    <property type="entry name" value="PRK05826.1"/>
    <property type="match status" value="1"/>
</dbReference>
<keyword evidence="14" id="KW-0630">Potassium</keyword>
<evidence type="ECO:0000256" key="4">
    <source>
        <dbReference type="ARBA" id="ARBA00006237"/>
    </source>
</evidence>
<evidence type="ECO:0000256" key="17">
    <source>
        <dbReference type="NCBIfam" id="TIGR01064"/>
    </source>
</evidence>
<dbReference type="SUPFAM" id="SSF52009">
    <property type="entry name" value="Phosphohistidine domain"/>
    <property type="match status" value="1"/>
</dbReference>
<dbReference type="InterPro" id="IPR015806">
    <property type="entry name" value="Pyrv_Knase_insert_dom_sf"/>
</dbReference>
<reference evidence="22" key="2">
    <citation type="submission" date="2021-04" db="EMBL/GenBank/DDBJ databases">
        <authorList>
            <person name="Gilroy R."/>
        </authorList>
    </citation>
    <scope>NUCLEOTIDE SEQUENCE</scope>
    <source>
        <strain evidence="22">B5-657</strain>
    </source>
</reference>
<feature type="domain" description="Pyruvate kinase barrel" evidence="19">
    <location>
        <begin position="1"/>
        <end position="324"/>
    </location>
</feature>
<evidence type="ECO:0000256" key="12">
    <source>
        <dbReference type="ARBA" id="ARBA00022840"/>
    </source>
</evidence>
<keyword evidence="11 18" id="KW-0418">Kinase</keyword>
<dbReference type="InterPro" id="IPR040442">
    <property type="entry name" value="Pyrv_kinase-like_dom_sf"/>
</dbReference>
<evidence type="ECO:0000256" key="1">
    <source>
        <dbReference type="ARBA" id="ARBA00001946"/>
    </source>
</evidence>
<comment type="similarity">
    <text evidence="5 18">Belongs to the pyruvate kinase family.</text>
</comment>
<dbReference type="GO" id="GO:0000287">
    <property type="term" value="F:magnesium ion binding"/>
    <property type="evidence" value="ECO:0007669"/>
    <property type="project" value="UniProtKB-UniRule"/>
</dbReference>
<evidence type="ECO:0000256" key="3">
    <source>
        <dbReference type="ARBA" id="ARBA00004997"/>
    </source>
</evidence>
<dbReference type="Proteomes" id="UP000824229">
    <property type="component" value="Unassembled WGS sequence"/>
</dbReference>
<dbReference type="InterPro" id="IPR036918">
    <property type="entry name" value="Pyrv_Knase_C_sf"/>
</dbReference>
<proteinExistence type="inferred from homology"/>
<accession>A0A9E2KDT9</accession>
<dbReference type="PANTHER" id="PTHR11817">
    <property type="entry name" value="PYRUVATE KINASE"/>
    <property type="match status" value="1"/>
</dbReference>
<evidence type="ECO:0000259" key="19">
    <source>
        <dbReference type="Pfam" id="PF00224"/>
    </source>
</evidence>
<dbReference type="InterPro" id="IPR001697">
    <property type="entry name" value="Pyr_Knase"/>
</dbReference>
<dbReference type="SUPFAM" id="SSF52935">
    <property type="entry name" value="PK C-terminal domain-like"/>
    <property type="match status" value="1"/>
</dbReference>
<evidence type="ECO:0000256" key="10">
    <source>
        <dbReference type="ARBA" id="ARBA00022741"/>
    </source>
</evidence>
<comment type="similarity">
    <text evidence="4">In the C-terminal section; belongs to the PEP-utilizing enzyme family.</text>
</comment>
<dbReference type="InterPro" id="IPR036637">
    <property type="entry name" value="Phosphohistidine_dom_sf"/>
</dbReference>
<dbReference type="Pfam" id="PF02887">
    <property type="entry name" value="PK_C"/>
    <property type="match status" value="1"/>
</dbReference>
<dbReference type="InterPro" id="IPR015793">
    <property type="entry name" value="Pyrv_Knase_brl"/>
</dbReference>
<comment type="cofactor">
    <cofactor evidence="2">
        <name>K(+)</name>
        <dbReference type="ChEBI" id="CHEBI:29103"/>
    </cofactor>
</comment>
<dbReference type="EC" id="2.7.1.40" evidence="6 17"/>
<evidence type="ECO:0000313" key="22">
    <source>
        <dbReference type="EMBL" id="MBU3804702.1"/>
    </source>
</evidence>
<evidence type="ECO:0000256" key="18">
    <source>
        <dbReference type="RuleBase" id="RU000504"/>
    </source>
</evidence>
<dbReference type="Pfam" id="PF00224">
    <property type="entry name" value="PK"/>
    <property type="match status" value="1"/>
</dbReference>
<dbReference type="Pfam" id="PF00391">
    <property type="entry name" value="PEP-utilizers"/>
    <property type="match status" value="1"/>
</dbReference>
<dbReference type="EMBL" id="JAHLFQ010000188">
    <property type="protein sequence ID" value="MBU3804702.1"/>
    <property type="molecule type" value="Genomic_DNA"/>
</dbReference>
<dbReference type="Gene3D" id="3.20.20.60">
    <property type="entry name" value="Phosphoenolpyruvate-binding domains"/>
    <property type="match status" value="1"/>
</dbReference>
<comment type="cofactor">
    <cofactor evidence="1">
        <name>Mg(2+)</name>
        <dbReference type="ChEBI" id="CHEBI:18420"/>
    </cofactor>
</comment>
<evidence type="ECO:0000256" key="2">
    <source>
        <dbReference type="ARBA" id="ARBA00001958"/>
    </source>
</evidence>
<dbReference type="InterPro" id="IPR015795">
    <property type="entry name" value="Pyrv_Knase_C"/>
</dbReference>
<keyword evidence="15 18" id="KW-0324">Glycolysis</keyword>
<evidence type="ECO:0000256" key="11">
    <source>
        <dbReference type="ARBA" id="ARBA00022777"/>
    </source>
</evidence>
<dbReference type="InterPro" id="IPR011037">
    <property type="entry name" value="Pyrv_Knase-like_insert_dom_sf"/>
</dbReference>
<evidence type="ECO:0000256" key="14">
    <source>
        <dbReference type="ARBA" id="ARBA00022958"/>
    </source>
</evidence>
<evidence type="ECO:0000256" key="16">
    <source>
        <dbReference type="ARBA" id="ARBA00023317"/>
    </source>
</evidence>
<reference evidence="22" key="1">
    <citation type="journal article" date="2021" name="PeerJ">
        <title>Extensive microbial diversity within the chicken gut microbiome revealed by metagenomics and culture.</title>
        <authorList>
            <person name="Gilroy R."/>
            <person name="Ravi A."/>
            <person name="Getino M."/>
            <person name="Pursley I."/>
            <person name="Horton D.L."/>
            <person name="Alikhan N.F."/>
            <person name="Baker D."/>
            <person name="Gharbi K."/>
            <person name="Hall N."/>
            <person name="Watson M."/>
            <person name="Adriaenssens E.M."/>
            <person name="Foster-Nyarko E."/>
            <person name="Jarju S."/>
            <person name="Secka A."/>
            <person name="Antonio M."/>
            <person name="Oren A."/>
            <person name="Chaudhuri R.R."/>
            <person name="La Ragione R."/>
            <person name="Hildebrand F."/>
            <person name="Pallen M.J."/>
        </authorList>
    </citation>
    <scope>NUCLEOTIDE SEQUENCE</scope>
    <source>
        <strain evidence="22">B5-657</strain>
    </source>
</reference>
<comment type="pathway">
    <text evidence="3 18">Carbohydrate degradation; glycolysis; pyruvate from D-glyceraldehyde 3-phosphate: step 5/5.</text>
</comment>
<dbReference type="GO" id="GO:0030955">
    <property type="term" value="F:potassium ion binding"/>
    <property type="evidence" value="ECO:0007669"/>
    <property type="project" value="UniProtKB-UniRule"/>
</dbReference>
<dbReference type="PRINTS" id="PR01050">
    <property type="entry name" value="PYRUVTKNASE"/>
</dbReference>
<dbReference type="InterPro" id="IPR015813">
    <property type="entry name" value="Pyrv/PenolPyrv_kinase-like_dom"/>
</dbReference>
<keyword evidence="13 18" id="KW-0460">Magnesium</keyword>
<evidence type="ECO:0000259" key="21">
    <source>
        <dbReference type="Pfam" id="PF02887"/>
    </source>
</evidence>
<dbReference type="AlphaFoldDB" id="A0A9E2KDT9"/>
<protein>
    <recommendedName>
        <fullName evidence="7 17">Pyruvate kinase</fullName>
        <ecNumber evidence="6 17">2.7.1.40</ecNumber>
    </recommendedName>
</protein>
<evidence type="ECO:0000313" key="23">
    <source>
        <dbReference type="Proteomes" id="UP000824229"/>
    </source>
</evidence>
<keyword evidence="16 22" id="KW-0670">Pyruvate</keyword>
<dbReference type="NCBIfam" id="NF004978">
    <property type="entry name" value="PRK06354.1"/>
    <property type="match status" value="1"/>
</dbReference>
<keyword evidence="8 18" id="KW-0808">Transferase</keyword>
<evidence type="ECO:0000256" key="9">
    <source>
        <dbReference type="ARBA" id="ARBA00022723"/>
    </source>
</evidence>
<sequence length="580" mass="62749">MRKTKIVCTLGPSTQDDEILKRLMLEGLDVARFNFSHGTHDSHRETFNRVDRLRKELDLPVAALLDTKGPEVRVCQFKEGKIHLNKGETFTLTSRDIEGTQEIVSVTYKNLPNDVKEGSRILLDDGLIELVVEKIVDGTDIVCKIMNNGDLSNNKGVNLPDTRLSMPYLSEKDKSDIIFGIETGYDFIAASFVRCADDVLEIRKILEEHNCHSIRIISKIENQEGVDNIDEIIRVSDGIMVARGDMGVEIPGEEVPAIQKMIIKKTVAAGKQVITATQMLDSMIKNPRATRAEISDVANAIYDGTSAIMLSGETAAGAYPVEAVQTMVRIALKTEADIDYVKRFNQKGGDLASNVTSAISHATCSTAHDLNAAAVITVTKTGRTARMISKFRPSCPILGCTTSESVYRHMSLMWGVKPILMNEKKDSEALFAEALQVAEATGMVQKGELVVITSGLPLGVAGTTNMIKVDVIGNILVSGAGVGNQTVCGSLCVCKNIEEANQKFMEGDILVMPKTDNEMLPLLRRASGIITEEEGTNSHAAVIGLALDIPVITGAVNATDILKTGAVVTLDAVRGVVSNH</sequence>
<evidence type="ECO:0000256" key="7">
    <source>
        <dbReference type="ARBA" id="ARBA00018587"/>
    </source>
</evidence>
<dbReference type="SUPFAM" id="SSF51621">
    <property type="entry name" value="Phosphoenolpyruvate/pyruvate domain"/>
    <property type="match status" value="1"/>
</dbReference>
<feature type="domain" description="PEP-utilising enzyme mobile" evidence="20">
    <location>
        <begin position="506"/>
        <end position="575"/>
    </location>
</feature>
<evidence type="ECO:0000256" key="5">
    <source>
        <dbReference type="ARBA" id="ARBA00008663"/>
    </source>
</evidence>
<dbReference type="Gene3D" id="3.40.1380.20">
    <property type="entry name" value="Pyruvate kinase, C-terminal domain"/>
    <property type="match status" value="1"/>
</dbReference>
<evidence type="ECO:0000256" key="15">
    <source>
        <dbReference type="ARBA" id="ARBA00023152"/>
    </source>
</evidence>
<evidence type="ECO:0000259" key="20">
    <source>
        <dbReference type="Pfam" id="PF00391"/>
    </source>
</evidence>